<dbReference type="GeneID" id="94295326"/>
<reference evidence="1 2" key="1">
    <citation type="journal article" date="2014" name="PLoS Genet.">
        <title>The Genome of Spironucleus salmonicida Highlights a Fish Pathogen Adapted to Fluctuating Environments.</title>
        <authorList>
            <person name="Xu F."/>
            <person name="Jerlstrom-Hultqvist J."/>
            <person name="Einarsson E."/>
            <person name="Astvaldsson A."/>
            <person name="Svard S.G."/>
            <person name="Andersson J.O."/>
        </authorList>
    </citation>
    <scope>NUCLEOTIDE SEQUENCE [LARGE SCALE GENOMIC DNA]</scope>
    <source>
        <strain evidence="1 2">ATCC 50377</strain>
    </source>
</reference>
<sequence>MPNLKVKPLFTMPTAATQPRSTKMWKSQASISSVLFLLNYDIATSLGPDYRASAMFFTPNSHIFTCPVRSQISRFRAAHANFAPNKFPSVQTSLSRSRDSMQLWTKFPLKFHEFINFKSVQSAYFAELKTVPLWDILTMLLLNF</sequence>
<proteinExistence type="predicted"/>
<evidence type="ECO:0000313" key="1">
    <source>
        <dbReference type="EMBL" id="KAH0575783.1"/>
    </source>
</evidence>
<dbReference type="KEGG" id="ssao:94295326"/>
<dbReference type="Proteomes" id="UP000018208">
    <property type="component" value="Unassembled WGS sequence"/>
</dbReference>
<dbReference type="RefSeq" id="XP_067766556.1">
    <property type="nucleotide sequence ID" value="XM_067905239.1"/>
</dbReference>
<protein>
    <submittedName>
        <fullName evidence="1">Uncharacterized protein</fullName>
    </submittedName>
</protein>
<evidence type="ECO:0000313" key="2">
    <source>
        <dbReference type="Proteomes" id="UP000018208"/>
    </source>
</evidence>
<dbReference type="AlphaFoldDB" id="A0A9P8LWW3"/>
<keyword evidence="2" id="KW-1185">Reference proteome</keyword>
<accession>A0A9P8LWW3</accession>
<comment type="caution">
    <text evidence="1">The sequence shown here is derived from an EMBL/GenBank/DDBJ whole genome shotgun (WGS) entry which is preliminary data.</text>
</comment>
<organism evidence="1 2">
    <name type="scientific">Spironucleus salmonicida</name>
    <dbReference type="NCBI Taxonomy" id="348837"/>
    <lineage>
        <taxon>Eukaryota</taxon>
        <taxon>Metamonada</taxon>
        <taxon>Diplomonadida</taxon>
        <taxon>Hexamitidae</taxon>
        <taxon>Hexamitinae</taxon>
        <taxon>Spironucleus</taxon>
    </lineage>
</organism>
<name>A0A9P8LWW3_9EUKA</name>
<gene>
    <name evidence="1" type="ORF">SS50377_21303</name>
</gene>
<dbReference type="EMBL" id="AUWU02000002">
    <property type="protein sequence ID" value="KAH0575783.1"/>
    <property type="molecule type" value="Genomic_DNA"/>
</dbReference>